<dbReference type="Proteomes" id="UP000093629">
    <property type="component" value="Unassembled WGS sequence"/>
</dbReference>
<sequence length="130" mass="14815">MTPFDDPQAELAWMFLQSLCRGGDLEEGFALLSDDFTYWSIVTRTTLDKDAMRRANERRMQVFEVSNIDLLRCVNEGETVVIEGQTEGVNADGTKYESPFVCIFDTHDGMITALREYSDTQSFARMFAES</sequence>
<dbReference type="InterPro" id="IPR032710">
    <property type="entry name" value="NTF2-like_dom_sf"/>
</dbReference>
<dbReference type="RefSeq" id="WP_065159648.1">
    <property type="nucleotide sequence ID" value="NZ_LZLQ01000100.1"/>
</dbReference>
<feature type="domain" description="SnoaL-like" evidence="1">
    <location>
        <begin position="21"/>
        <end position="113"/>
    </location>
</feature>
<comment type="caution">
    <text evidence="2">The sequence shown here is derived from an EMBL/GenBank/DDBJ whole genome shotgun (WGS) entry which is preliminary data.</text>
</comment>
<dbReference type="Pfam" id="PF12680">
    <property type="entry name" value="SnoaL_2"/>
    <property type="match status" value="1"/>
</dbReference>
<dbReference type="SUPFAM" id="SSF54427">
    <property type="entry name" value="NTF2-like"/>
    <property type="match status" value="1"/>
</dbReference>
<dbReference type="AlphaFoldDB" id="A0A1A3MZD6"/>
<dbReference type="EMBL" id="LZLQ01000100">
    <property type="protein sequence ID" value="OBK14169.1"/>
    <property type="molecule type" value="Genomic_DNA"/>
</dbReference>
<evidence type="ECO:0000313" key="3">
    <source>
        <dbReference type="Proteomes" id="UP000093629"/>
    </source>
</evidence>
<dbReference type="InterPro" id="IPR037401">
    <property type="entry name" value="SnoaL-like"/>
</dbReference>
<keyword evidence="3" id="KW-1185">Reference proteome</keyword>
<evidence type="ECO:0000259" key="1">
    <source>
        <dbReference type="Pfam" id="PF12680"/>
    </source>
</evidence>
<dbReference type="Gene3D" id="3.10.450.50">
    <property type="match status" value="1"/>
</dbReference>
<name>A0A1A3MZD6_MYCAS</name>
<proteinExistence type="predicted"/>
<evidence type="ECO:0000313" key="2">
    <source>
        <dbReference type="EMBL" id="OBK14169.1"/>
    </source>
</evidence>
<organism evidence="2 3">
    <name type="scientific">Mycobacterium asiaticum</name>
    <dbReference type="NCBI Taxonomy" id="1790"/>
    <lineage>
        <taxon>Bacteria</taxon>
        <taxon>Bacillati</taxon>
        <taxon>Actinomycetota</taxon>
        <taxon>Actinomycetes</taxon>
        <taxon>Mycobacteriales</taxon>
        <taxon>Mycobacteriaceae</taxon>
        <taxon>Mycobacterium</taxon>
    </lineage>
</organism>
<protein>
    <recommendedName>
        <fullName evidence="1">SnoaL-like domain-containing protein</fullName>
    </recommendedName>
</protein>
<gene>
    <name evidence="2" type="ORF">A5636_00910</name>
</gene>
<reference evidence="2 3" key="1">
    <citation type="submission" date="2016-06" db="EMBL/GenBank/DDBJ databases">
        <authorList>
            <person name="Kjaerup R.B."/>
            <person name="Dalgaard T.S."/>
            <person name="Juul-Madsen H.R."/>
        </authorList>
    </citation>
    <scope>NUCLEOTIDE SEQUENCE [LARGE SCALE GENOMIC DNA]</scope>
    <source>
        <strain evidence="2 3">1245139.5</strain>
    </source>
</reference>
<dbReference type="OrthoDB" id="6657864at2"/>
<accession>A0A1A3MZD6</accession>